<dbReference type="EMBL" id="KN826160">
    <property type="protein sequence ID" value="KIK79877.1"/>
    <property type="molecule type" value="Genomic_DNA"/>
</dbReference>
<evidence type="ECO:0000313" key="2">
    <source>
        <dbReference type="Proteomes" id="UP000054538"/>
    </source>
</evidence>
<feature type="non-terminal residue" evidence="1">
    <location>
        <position position="73"/>
    </location>
</feature>
<evidence type="ECO:0000313" key="1">
    <source>
        <dbReference type="EMBL" id="KIK79877.1"/>
    </source>
</evidence>
<dbReference type="AlphaFoldDB" id="A0A0D0CAG8"/>
<reference evidence="2" key="2">
    <citation type="submission" date="2015-01" db="EMBL/GenBank/DDBJ databases">
        <title>Evolutionary Origins and Diversification of the Mycorrhizal Mutualists.</title>
        <authorList>
            <consortium name="DOE Joint Genome Institute"/>
            <consortium name="Mycorrhizal Genomics Consortium"/>
            <person name="Kohler A."/>
            <person name="Kuo A."/>
            <person name="Nagy L.G."/>
            <person name="Floudas D."/>
            <person name="Copeland A."/>
            <person name="Barry K.W."/>
            <person name="Cichocki N."/>
            <person name="Veneault-Fourrey C."/>
            <person name="LaButti K."/>
            <person name="Lindquist E.A."/>
            <person name="Lipzen A."/>
            <person name="Lundell T."/>
            <person name="Morin E."/>
            <person name="Murat C."/>
            <person name="Riley R."/>
            <person name="Ohm R."/>
            <person name="Sun H."/>
            <person name="Tunlid A."/>
            <person name="Henrissat B."/>
            <person name="Grigoriev I.V."/>
            <person name="Hibbett D.S."/>
            <person name="Martin F."/>
        </authorList>
    </citation>
    <scope>NUCLEOTIDE SEQUENCE [LARGE SCALE GENOMIC DNA]</scope>
    <source>
        <strain evidence="2">Ve08.2h10</strain>
    </source>
</reference>
<organism evidence="1 2">
    <name type="scientific">Paxillus rubicundulus Ve08.2h10</name>
    <dbReference type="NCBI Taxonomy" id="930991"/>
    <lineage>
        <taxon>Eukaryota</taxon>
        <taxon>Fungi</taxon>
        <taxon>Dikarya</taxon>
        <taxon>Basidiomycota</taxon>
        <taxon>Agaricomycotina</taxon>
        <taxon>Agaricomycetes</taxon>
        <taxon>Agaricomycetidae</taxon>
        <taxon>Boletales</taxon>
        <taxon>Paxilineae</taxon>
        <taxon>Paxillaceae</taxon>
        <taxon>Paxillus</taxon>
    </lineage>
</organism>
<protein>
    <submittedName>
        <fullName evidence="1">Uncharacterized protein</fullName>
    </submittedName>
</protein>
<keyword evidence="2" id="KW-1185">Reference proteome</keyword>
<feature type="non-terminal residue" evidence="1">
    <location>
        <position position="1"/>
    </location>
</feature>
<dbReference type="STRING" id="930991.A0A0D0CAG8"/>
<reference evidence="1 2" key="1">
    <citation type="submission" date="2014-04" db="EMBL/GenBank/DDBJ databases">
        <authorList>
            <consortium name="DOE Joint Genome Institute"/>
            <person name="Kuo A."/>
            <person name="Kohler A."/>
            <person name="Jargeat P."/>
            <person name="Nagy L.G."/>
            <person name="Floudas D."/>
            <person name="Copeland A."/>
            <person name="Barry K.W."/>
            <person name="Cichocki N."/>
            <person name="Veneault-Fourrey C."/>
            <person name="LaButti K."/>
            <person name="Lindquist E.A."/>
            <person name="Lipzen A."/>
            <person name="Lundell T."/>
            <person name="Morin E."/>
            <person name="Murat C."/>
            <person name="Sun H."/>
            <person name="Tunlid A."/>
            <person name="Henrissat B."/>
            <person name="Grigoriev I.V."/>
            <person name="Hibbett D.S."/>
            <person name="Martin F."/>
            <person name="Nordberg H.P."/>
            <person name="Cantor M.N."/>
            <person name="Hua S.X."/>
        </authorList>
    </citation>
    <scope>NUCLEOTIDE SEQUENCE [LARGE SCALE GENOMIC DNA]</scope>
    <source>
        <strain evidence="1 2">Ve08.2h10</strain>
    </source>
</reference>
<accession>A0A0D0CAG8</accession>
<name>A0A0D0CAG8_9AGAM</name>
<sequence>PIRHYTITYNGVEFVLPLQEDIGPFYLITRGRVLGFVSQWAKASPLVICMSGSAFHKVHSVEHRWQMILDTID</sequence>
<dbReference type="Proteomes" id="UP000054538">
    <property type="component" value="Unassembled WGS sequence"/>
</dbReference>
<proteinExistence type="predicted"/>
<dbReference type="OrthoDB" id="3270804at2759"/>
<gene>
    <name evidence="1" type="ORF">PAXRUDRAFT_53661</name>
</gene>
<dbReference type="HOGENOM" id="CLU_180224_0_0_1"/>
<dbReference type="InParanoid" id="A0A0D0CAG8"/>